<evidence type="ECO:0000313" key="1">
    <source>
        <dbReference type="EMBL" id="MBC8561281.1"/>
    </source>
</evidence>
<protein>
    <submittedName>
        <fullName evidence="1">YlbF family regulator</fullName>
    </submittedName>
</protein>
<dbReference type="InterPro" id="IPR023378">
    <property type="entry name" value="YheA/YmcA-like_dom_sf"/>
</dbReference>
<organism evidence="1 2">
    <name type="scientific">Jutongia huaianensis</name>
    <dbReference type="NCBI Taxonomy" id="2763668"/>
    <lineage>
        <taxon>Bacteria</taxon>
        <taxon>Bacillati</taxon>
        <taxon>Bacillota</taxon>
        <taxon>Clostridia</taxon>
        <taxon>Lachnospirales</taxon>
        <taxon>Lachnospiraceae</taxon>
        <taxon>Jutongia</taxon>
    </lineage>
</organism>
<gene>
    <name evidence="1" type="ORF">H8704_01305</name>
</gene>
<dbReference type="SUPFAM" id="SSF158622">
    <property type="entry name" value="YheA/YmcA-like"/>
    <property type="match status" value="1"/>
</dbReference>
<dbReference type="EMBL" id="JACRSX010000001">
    <property type="protein sequence ID" value="MBC8561281.1"/>
    <property type="molecule type" value="Genomic_DNA"/>
</dbReference>
<name>A0ABR7MY45_9FIRM</name>
<dbReference type="RefSeq" id="WP_022463471.1">
    <property type="nucleotide sequence ID" value="NZ_JACRSX010000001.1"/>
</dbReference>
<accession>A0ABR7MY45</accession>
<evidence type="ECO:0000313" key="2">
    <source>
        <dbReference type="Proteomes" id="UP000606193"/>
    </source>
</evidence>
<sequence>MSGETQLLMEQLMEAVKRTQEYNQYQTLLESVKKHPDIYRRIGEFRRGSIVFQMTDHANPIEENNALQKEFADLQTNGLANEFLAAEHQYCMMIKRMQGYFLDHLDLELEFLDE</sequence>
<dbReference type="Pfam" id="PF06133">
    <property type="entry name" value="Com_YlbF"/>
    <property type="match status" value="1"/>
</dbReference>
<dbReference type="InterPro" id="IPR010368">
    <property type="entry name" value="Com_YlbF"/>
</dbReference>
<comment type="caution">
    <text evidence="1">The sequence shown here is derived from an EMBL/GenBank/DDBJ whole genome shotgun (WGS) entry which is preliminary data.</text>
</comment>
<dbReference type="Gene3D" id="1.20.1500.10">
    <property type="entry name" value="YheA/YmcA-like"/>
    <property type="match status" value="1"/>
</dbReference>
<reference evidence="1 2" key="1">
    <citation type="submission" date="2020-08" db="EMBL/GenBank/DDBJ databases">
        <title>Genome public.</title>
        <authorList>
            <person name="Liu C."/>
            <person name="Sun Q."/>
        </authorList>
    </citation>
    <scope>NUCLEOTIDE SEQUENCE [LARGE SCALE GENOMIC DNA]</scope>
    <source>
        <strain evidence="1 2">NSJ-37</strain>
    </source>
</reference>
<keyword evidence="2" id="KW-1185">Reference proteome</keyword>
<proteinExistence type="predicted"/>
<dbReference type="Proteomes" id="UP000606193">
    <property type="component" value="Unassembled WGS sequence"/>
</dbReference>